<evidence type="ECO:0000313" key="2">
    <source>
        <dbReference type="Proteomes" id="UP000485058"/>
    </source>
</evidence>
<dbReference type="Gene3D" id="1.25.10.10">
    <property type="entry name" value="Leucine-rich Repeat Variant"/>
    <property type="match status" value="1"/>
</dbReference>
<gene>
    <name evidence="1" type="ORF">HaLaN_32324</name>
</gene>
<evidence type="ECO:0000313" key="1">
    <source>
        <dbReference type="EMBL" id="GFH33014.1"/>
    </source>
</evidence>
<dbReference type="InterPro" id="IPR011989">
    <property type="entry name" value="ARM-like"/>
</dbReference>
<dbReference type="EMBL" id="BLLF01007580">
    <property type="protein sequence ID" value="GFH33014.1"/>
    <property type="molecule type" value="Genomic_DNA"/>
</dbReference>
<accession>A0A6A0AM46</accession>
<sequence>MAGCTQHRDISAAIQGLVAALPAVRAAALQALTAVPALAAGRLPDDQGDRDELLVVLHMACFDVQEDNARAAGALWAHLGEAVPPSYVVPLVRLATQGPRDIQLAAAAALSSAAQSVPGSVADALEAVIHAYEVGNQAVRVGVARALKGLARELGDQE</sequence>
<dbReference type="Proteomes" id="UP000485058">
    <property type="component" value="Unassembled WGS sequence"/>
</dbReference>
<dbReference type="AlphaFoldDB" id="A0A6A0AM46"/>
<dbReference type="SUPFAM" id="SSF48371">
    <property type="entry name" value="ARM repeat"/>
    <property type="match status" value="1"/>
</dbReference>
<dbReference type="InterPro" id="IPR016024">
    <property type="entry name" value="ARM-type_fold"/>
</dbReference>
<comment type="caution">
    <text evidence="1">The sequence shown here is derived from an EMBL/GenBank/DDBJ whole genome shotgun (WGS) entry which is preliminary data.</text>
</comment>
<organism evidence="1 2">
    <name type="scientific">Haematococcus lacustris</name>
    <name type="common">Green alga</name>
    <name type="synonym">Haematococcus pluvialis</name>
    <dbReference type="NCBI Taxonomy" id="44745"/>
    <lineage>
        <taxon>Eukaryota</taxon>
        <taxon>Viridiplantae</taxon>
        <taxon>Chlorophyta</taxon>
        <taxon>core chlorophytes</taxon>
        <taxon>Chlorophyceae</taxon>
        <taxon>CS clade</taxon>
        <taxon>Chlamydomonadales</taxon>
        <taxon>Haematococcaceae</taxon>
        <taxon>Haematococcus</taxon>
    </lineage>
</organism>
<feature type="non-terminal residue" evidence="1">
    <location>
        <position position="158"/>
    </location>
</feature>
<proteinExistence type="predicted"/>
<name>A0A6A0AM46_HAELA</name>
<feature type="non-terminal residue" evidence="1">
    <location>
        <position position="1"/>
    </location>
</feature>
<reference evidence="1 2" key="1">
    <citation type="submission" date="2020-02" db="EMBL/GenBank/DDBJ databases">
        <title>Draft genome sequence of Haematococcus lacustris strain NIES-144.</title>
        <authorList>
            <person name="Morimoto D."/>
            <person name="Nakagawa S."/>
            <person name="Yoshida T."/>
            <person name="Sawayama S."/>
        </authorList>
    </citation>
    <scope>NUCLEOTIDE SEQUENCE [LARGE SCALE GENOMIC DNA]</scope>
    <source>
        <strain evidence="1 2">NIES-144</strain>
    </source>
</reference>
<protein>
    <submittedName>
        <fullName evidence="1">TOG domain-containing protein</fullName>
    </submittedName>
</protein>
<keyword evidence="2" id="KW-1185">Reference proteome</keyword>